<dbReference type="Gene3D" id="1.20.1600.10">
    <property type="entry name" value="Outer membrane efflux proteins (OEP)"/>
    <property type="match status" value="2"/>
</dbReference>
<evidence type="ECO:0000256" key="2">
    <source>
        <dbReference type="SAM" id="Phobius"/>
    </source>
</evidence>
<keyword evidence="2" id="KW-0812">Transmembrane</keyword>
<feature type="compositionally biased region" description="Low complexity" evidence="1">
    <location>
        <begin position="368"/>
        <end position="378"/>
    </location>
</feature>
<keyword evidence="2" id="KW-0472">Membrane</keyword>
<proteinExistence type="predicted"/>
<dbReference type="SUPFAM" id="SSF56954">
    <property type="entry name" value="Outer membrane efflux proteins (OEP)"/>
    <property type="match status" value="1"/>
</dbReference>
<reference evidence="5" key="1">
    <citation type="submission" date="2019-10" db="EMBL/GenBank/DDBJ databases">
        <title>Lacipirellula parvula gen. nov., sp. nov., representing a lineage of planctomycetes widespread in freshwater anoxic habitats, and description of the family Lacipirellulaceae.</title>
        <authorList>
            <person name="Dedysh S.N."/>
            <person name="Kulichevskaya I.S."/>
            <person name="Beletsky A.V."/>
            <person name="Rakitin A.L."/>
            <person name="Mardanov A.V."/>
            <person name="Ivanova A.A."/>
            <person name="Saltykova V.X."/>
            <person name="Rijpstra W.I.C."/>
            <person name="Sinninghe Damste J.S."/>
            <person name="Ravin N.V."/>
        </authorList>
    </citation>
    <scope>NUCLEOTIDE SEQUENCE [LARGE SCALE GENOMIC DNA]</scope>
    <source>
        <strain evidence="5">PX69</strain>
    </source>
</reference>
<feature type="region of interest" description="Disordered" evidence="1">
    <location>
        <begin position="368"/>
        <end position="393"/>
    </location>
</feature>
<dbReference type="AlphaFoldDB" id="A0A5K7XN95"/>
<protein>
    <recommendedName>
        <fullName evidence="3">Peptidase M56 domain-containing protein</fullName>
    </recommendedName>
</protein>
<dbReference type="KEGG" id="lpav:PLANPX_6098"/>
<sequence>MMDGLISAGLLNAALATLLAGVAIAVTAAWKNPYVARLAWLAVLLKLLTPPLLFVPVEVAWLQPSVPSTLTVAVESVAIEPNDSQPVANNVDISAATTEALTTSTTTQAIATPVAPATTPTAPLLAPAPYSFPFTPLQTLAAIWLTGSVLLGLLALTRIVRLHRWLARSLPCPTTLEQRTAALAAELGLHAPPRVCIVAGRVAPFAWSLGRRATIVLPAALVDSLDADALDAVIAHELTHLRRHDGWARWLELAATIAYWWCPTAWFARRRLHAAEEECCDADVLRKFPTLRRGYGQALLQTLDLLAGDAPLAPGATGWGSRRSLRRRFERIGTPSLVQPLPKWSRVFYGAAIIVTCLLAPAAATSEPATSEAAPEAAPETKETTEPIADNSEPCTITLKDGSVINGVLINNNGERRVVLGEQEVPGTPSQQAATLSPTTDPESLQLWDLKLEECIEIALTNLRSCNLSSKPNDLGRFEIIQAPWSRKQPRDFQSELEATVRDIAEAYWELHFAWEDLAAKRAAQRSALATWRRIMAKHRGADPQKNDAGVSQSRDAFFAIRSQVETAQTHLLRTEHRLRYVMRLAKDDGRAICPADRPDASKRSIDPSLSVVKALANREEIYVQKAKLQKAREHQAEAQKAVVKTDQPALGDQLKATIARHAVLLAARESAVLQDVELGIVHQIHDAARDIDSAYEAIQTSQRQKNLAVAEAVDANKHYDEDRASLGLVLQANQRRADATSLYQRALADYARATMQLEVRQGTLLEAHRLSIAE</sequence>
<dbReference type="EMBL" id="AP021861">
    <property type="protein sequence ID" value="BBO36486.1"/>
    <property type="molecule type" value="Genomic_DNA"/>
</dbReference>
<feature type="transmembrane region" description="Helical" evidence="2">
    <location>
        <begin position="38"/>
        <end position="57"/>
    </location>
</feature>
<dbReference type="PANTHER" id="PTHR34978:SF3">
    <property type="entry name" value="SLR0241 PROTEIN"/>
    <property type="match status" value="1"/>
</dbReference>
<evidence type="ECO:0000313" key="5">
    <source>
        <dbReference type="Proteomes" id="UP000326837"/>
    </source>
</evidence>
<feature type="domain" description="Peptidase M56" evidence="3">
    <location>
        <begin position="31"/>
        <end position="330"/>
    </location>
</feature>
<accession>A0A5K7XN95</accession>
<dbReference type="RefSeq" id="WP_152101645.1">
    <property type="nucleotide sequence ID" value="NZ_AP021861.1"/>
</dbReference>
<evidence type="ECO:0000256" key="1">
    <source>
        <dbReference type="SAM" id="MobiDB-lite"/>
    </source>
</evidence>
<gene>
    <name evidence="4" type="ORF">PLANPX_6098</name>
</gene>
<evidence type="ECO:0000313" key="4">
    <source>
        <dbReference type="EMBL" id="BBO36486.1"/>
    </source>
</evidence>
<dbReference type="Proteomes" id="UP000326837">
    <property type="component" value="Chromosome"/>
</dbReference>
<dbReference type="Gene3D" id="3.30.2010.10">
    <property type="entry name" value="Metalloproteases ('zincins'), catalytic domain"/>
    <property type="match status" value="1"/>
</dbReference>
<keyword evidence="2" id="KW-1133">Transmembrane helix</keyword>
<evidence type="ECO:0000259" key="3">
    <source>
        <dbReference type="Pfam" id="PF05569"/>
    </source>
</evidence>
<dbReference type="InterPro" id="IPR008756">
    <property type="entry name" value="Peptidase_M56"/>
</dbReference>
<dbReference type="CDD" id="cd07341">
    <property type="entry name" value="M56_BlaR1_MecR1_like"/>
    <property type="match status" value="1"/>
</dbReference>
<dbReference type="Pfam" id="PF05569">
    <property type="entry name" value="Peptidase_M56"/>
    <property type="match status" value="1"/>
</dbReference>
<feature type="transmembrane region" description="Helical" evidence="2">
    <location>
        <begin position="141"/>
        <end position="160"/>
    </location>
</feature>
<dbReference type="PANTHER" id="PTHR34978">
    <property type="entry name" value="POSSIBLE SENSOR-TRANSDUCER PROTEIN BLAR"/>
    <property type="match status" value="1"/>
</dbReference>
<name>A0A5K7XN95_9BACT</name>
<keyword evidence="5" id="KW-1185">Reference proteome</keyword>
<organism evidence="4 5">
    <name type="scientific">Lacipirellula parvula</name>
    <dbReference type="NCBI Taxonomy" id="2650471"/>
    <lineage>
        <taxon>Bacteria</taxon>
        <taxon>Pseudomonadati</taxon>
        <taxon>Planctomycetota</taxon>
        <taxon>Planctomycetia</taxon>
        <taxon>Pirellulales</taxon>
        <taxon>Lacipirellulaceae</taxon>
        <taxon>Lacipirellula</taxon>
    </lineage>
</organism>
<dbReference type="InterPro" id="IPR052173">
    <property type="entry name" value="Beta-lactam_resp_regulator"/>
</dbReference>
<feature type="transmembrane region" description="Helical" evidence="2">
    <location>
        <begin position="6"/>
        <end position="26"/>
    </location>
</feature>